<evidence type="ECO:0000256" key="1">
    <source>
        <dbReference type="SAM" id="Phobius"/>
    </source>
</evidence>
<dbReference type="Proteomes" id="UP000184121">
    <property type="component" value="Unassembled WGS sequence"/>
</dbReference>
<keyword evidence="1" id="KW-0812">Transmembrane</keyword>
<sequence length="318" mass="37756">MKNEDNLFLRLLDDTLNKNVKENIKNNYLKDLKNITKWSCFSDYCFDDKNKPNDVVTFSLVPYITDYSIIENHIKEIAKTDIKNTKSIQDKFITFLKEYPLINFSFILNDRKEIFGHTHDIRKENVLQQLNLTKDLYSNWIKNQPEKELYYRKIIKTIDSCISEVKRGKKINIYIDVFLVAFLGAYVSYIILNELKNIEIFGWFSDRDKIFDVQNGFIVNIFNNNLHCLLYDKQIPYQFVSSLSNSNFDVFYDQFIKIPDYIAGTLADYNMIDNLVSKDKFDIMLTKYMGNNTHNNFVFKIFKEDNQFNCAKISILKK</sequence>
<dbReference type="AlphaFoldDB" id="A0A1M6ZLF5"/>
<feature type="transmembrane region" description="Helical" evidence="1">
    <location>
        <begin position="173"/>
        <end position="192"/>
    </location>
</feature>
<reference evidence="3" key="1">
    <citation type="submission" date="2016-11" db="EMBL/GenBank/DDBJ databases">
        <authorList>
            <person name="Varghese N."/>
            <person name="Submissions S."/>
        </authorList>
    </citation>
    <scope>NUCLEOTIDE SEQUENCE [LARGE SCALE GENOMIC DNA]</scope>
    <source>
        <strain evidence="3">DSM 1811</strain>
    </source>
</reference>
<dbReference type="STRING" id="29534.SAMN05444366_0316"/>
<dbReference type="RefSeq" id="WP_072969905.1">
    <property type="nucleotide sequence ID" value="NZ_FRBY01000001.1"/>
</dbReference>
<keyword evidence="3" id="KW-1185">Reference proteome</keyword>
<name>A0A1M6ZLF5_9FLAO</name>
<evidence type="ECO:0000313" key="3">
    <source>
        <dbReference type="Proteomes" id="UP000184121"/>
    </source>
</evidence>
<dbReference type="OrthoDB" id="1061223at2"/>
<keyword evidence="1" id="KW-0472">Membrane</keyword>
<dbReference type="EMBL" id="FRBY01000001">
    <property type="protein sequence ID" value="SHL31286.1"/>
    <property type="molecule type" value="Genomic_DNA"/>
</dbReference>
<gene>
    <name evidence="2" type="ORF">SAMN05444366_0316</name>
</gene>
<evidence type="ECO:0000313" key="2">
    <source>
        <dbReference type="EMBL" id="SHL31286.1"/>
    </source>
</evidence>
<accession>A0A1M6ZLF5</accession>
<proteinExistence type="predicted"/>
<keyword evidence="1" id="KW-1133">Transmembrane helix</keyword>
<organism evidence="2 3">
    <name type="scientific">Flavobacterium saccharophilum</name>
    <dbReference type="NCBI Taxonomy" id="29534"/>
    <lineage>
        <taxon>Bacteria</taxon>
        <taxon>Pseudomonadati</taxon>
        <taxon>Bacteroidota</taxon>
        <taxon>Flavobacteriia</taxon>
        <taxon>Flavobacteriales</taxon>
        <taxon>Flavobacteriaceae</taxon>
        <taxon>Flavobacterium</taxon>
    </lineage>
</organism>
<protein>
    <submittedName>
        <fullName evidence="2">Uncharacterized protein</fullName>
    </submittedName>
</protein>